<evidence type="ECO:0000313" key="1">
    <source>
        <dbReference type="EMBL" id="VDM29813.1"/>
    </source>
</evidence>
<proteinExistence type="predicted"/>
<evidence type="ECO:0000313" key="2">
    <source>
        <dbReference type="Proteomes" id="UP000050794"/>
    </source>
</evidence>
<organism evidence="2 3">
    <name type="scientific">Toxocara canis</name>
    <name type="common">Canine roundworm</name>
    <dbReference type="NCBI Taxonomy" id="6265"/>
    <lineage>
        <taxon>Eukaryota</taxon>
        <taxon>Metazoa</taxon>
        <taxon>Ecdysozoa</taxon>
        <taxon>Nematoda</taxon>
        <taxon>Chromadorea</taxon>
        <taxon>Rhabditida</taxon>
        <taxon>Spirurina</taxon>
        <taxon>Ascaridomorpha</taxon>
        <taxon>Ascaridoidea</taxon>
        <taxon>Toxocaridae</taxon>
        <taxon>Toxocara</taxon>
    </lineage>
</organism>
<protein>
    <submittedName>
        <fullName evidence="1 3">Uncharacterized protein</fullName>
    </submittedName>
</protein>
<dbReference type="EMBL" id="UYWY01006252">
    <property type="protein sequence ID" value="VDM29813.1"/>
    <property type="molecule type" value="Genomic_DNA"/>
</dbReference>
<sequence>MMCSSMSKSHSQYPRTLVSFFLADFSLTRGGNYSRKLDHDSVFDAEQGDVGCTVEAHLNSGVIELGFLVSAIDVRDVRVSGINDDDVVRSSALFS</sequence>
<dbReference type="Proteomes" id="UP000050794">
    <property type="component" value="Unassembled WGS sequence"/>
</dbReference>
<dbReference type="AlphaFoldDB" id="A0A183U6H7"/>
<dbReference type="WBParaSite" id="TCNE_0000409701-mRNA-1">
    <property type="protein sequence ID" value="TCNE_0000409701-mRNA-1"/>
    <property type="gene ID" value="TCNE_0000409701"/>
</dbReference>
<reference evidence="1 2" key="2">
    <citation type="submission" date="2018-11" db="EMBL/GenBank/DDBJ databases">
        <authorList>
            <consortium name="Pathogen Informatics"/>
        </authorList>
    </citation>
    <scope>NUCLEOTIDE SEQUENCE [LARGE SCALE GENOMIC DNA]</scope>
</reference>
<accession>A0A183U6H7</accession>
<gene>
    <name evidence="1" type="ORF">TCNE_LOCUS4096</name>
</gene>
<evidence type="ECO:0000313" key="3">
    <source>
        <dbReference type="WBParaSite" id="TCNE_0000409701-mRNA-1"/>
    </source>
</evidence>
<reference evidence="3" key="1">
    <citation type="submission" date="2016-06" db="UniProtKB">
        <authorList>
            <consortium name="WormBaseParasite"/>
        </authorList>
    </citation>
    <scope>IDENTIFICATION</scope>
</reference>
<keyword evidence="2" id="KW-1185">Reference proteome</keyword>
<name>A0A183U6H7_TOXCA</name>